<dbReference type="PROSITE" id="PS50090">
    <property type="entry name" value="MYB_LIKE"/>
    <property type="match status" value="1"/>
</dbReference>
<dbReference type="KEGG" id="ein:Eint_050330"/>
<dbReference type="InterPro" id="IPR009057">
    <property type="entry name" value="Homeodomain-like_sf"/>
</dbReference>
<accession>E0S754</accession>
<dbReference type="InterPro" id="IPR036388">
    <property type="entry name" value="WH-like_DNA-bd_sf"/>
</dbReference>
<dbReference type="PROSITE" id="PS50934">
    <property type="entry name" value="SWIRM"/>
    <property type="match status" value="1"/>
</dbReference>
<dbReference type="PROSITE" id="PS51293">
    <property type="entry name" value="SANT"/>
    <property type="match status" value="1"/>
</dbReference>
<dbReference type="InterPro" id="IPR007526">
    <property type="entry name" value="SWIRM"/>
</dbReference>
<reference evidence="8 9" key="2">
    <citation type="journal article" date="2012" name="Proc. Natl. Acad. Sci. U.S.A.">
        <title>Gain and loss of multiple functionally related, horizontally transferred genes in the reduced genomes of two microsporidian parasites.</title>
        <authorList>
            <person name="Pombert J.-F."/>
            <person name="Selman M."/>
            <person name="Burki F."/>
            <person name="Bardell F.T."/>
            <person name="Farinelli L."/>
            <person name="Solter L.F."/>
            <person name="Whitman D.W."/>
            <person name="Weiss L.M."/>
            <person name="Corradi N."/>
            <person name="Keeling P.J."/>
        </authorList>
    </citation>
    <scope>NUCLEOTIDE SEQUENCE [LARGE SCALE GENOMIC DNA]</scope>
    <source>
        <strain evidence="8 9">ATCC 50506</strain>
    </source>
</reference>
<dbReference type="GO" id="GO:0010468">
    <property type="term" value="P:regulation of gene expression"/>
    <property type="evidence" value="ECO:0007669"/>
    <property type="project" value="UniProtKB-ARBA"/>
</dbReference>
<organism evidence="8 9">
    <name type="scientific">Encephalitozoon intestinalis (strain ATCC 50506)</name>
    <name type="common">Microsporidian parasite</name>
    <name type="synonym">Septata intestinalis</name>
    <dbReference type="NCBI Taxonomy" id="876142"/>
    <lineage>
        <taxon>Eukaryota</taxon>
        <taxon>Fungi</taxon>
        <taxon>Fungi incertae sedis</taxon>
        <taxon>Microsporidia</taxon>
        <taxon>Unikaryonidae</taxon>
        <taxon>Encephalitozoon</taxon>
    </lineage>
</organism>
<dbReference type="GeneID" id="9699186"/>
<dbReference type="AlphaFoldDB" id="E0S754"/>
<feature type="domain" description="SANT" evidence="7">
    <location>
        <begin position="218"/>
        <end position="269"/>
    </location>
</feature>
<evidence type="ECO:0000259" key="6">
    <source>
        <dbReference type="PROSITE" id="PS50934"/>
    </source>
</evidence>
<dbReference type="Proteomes" id="UP000002313">
    <property type="component" value="Chromosome V"/>
</dbReference>
<reference evidence="8 9" key="1">
    <citation type="journal article" date="2010" name="Nat. Commun.">
        <title>The complete sequence of the smallest known nuclear genome from the microsporidian Encephalitozoon intestinalis.</title>
        <authorList>
            <person name="Corradi N."/>
            <person name="Pombert J.-F."/>
            <person name="Farinelli L."/>
            <person name="Didier E.S."/>
            <person name="Keeling P.J."/>
        </authorList>
    </citation>
    <scope>NUCLEOTIDE SEQUENCE [LARGE SCALE GENOMIC DNA]</scope>
    <source>
        <strain evidence="8 9">ATCC 50506</strain>
    </source>
</reference>
<sequence length="400" mass="45936">MENIFPLQESVEIEEIYGRKRPNANPPKTSKAFGMKSGVLDFVDTETYQMKHPDWFRKGEVSQLELPSMDEVIRAVGKEKYVESRDRIIDSYENGCRPMTVGKALTLVDIDLYWMLKIFSFSERWGLINCRSMIVKEIKNLESFKIEDGISVQETSKEGDTEEIVDIKRHLEGSMCNCGEKASFFTRSLVFRCSECIDNGVYPATILRSDFLPITESLVKNMWSKKEEFLLLEGINKFGDEWNLVSQHVETKTKEQCIFHFLRLPILENTFSKADLSVGRLFETAENPIMCIIAFICGIVHPKVASECARIAIKDIGQCSQDVVVQRILDAGKEKAREQKDLETKKIERLRNVICEALLNKIKMKIGAYKDLYLSTQRVRNELIALRRGLIEDMNLTGDE</sequence>
<keyword evidence="1" id="KW-0805">Transcription regulation</keyword>
<dbReference type="CDD" id="cd00167">
    <property type="entry name" value="SANT"/>
    <property type="match status" value="1"/>
</dbReference>
<dbReference type="SUPFAM" id="SSF46689">
    <property type="entry name" value="Homeodomain-like"/>
    <property type="match status" value="2"/>
</dbReference>
<feature type="domain" description="SWIRM" evidence="6">
    <location>
        <begin position="47"/>
        <end position="139"/>
    </location>
</feature>
<dbReference type="InterPro" id="IPR017884">
    <property type="entry name" value="SANT_dom"/>
</dbReference>
<dbReference type="RefSeq" id="XP_003072842.1">
    <property type="nucleotide sequence ID" value="XM_003072796.1"/>
</dbReference>
<keyword evidence="3" id="KW-0804">Transcription</keyword>
<evidence type="ECO:0000256" key="3">
    <source>
        <dbReference type="ARBA" id="ARBA00023163"/>
    </source>
</evidence>
<keyword evidence="2" id="KW-0238">DNA-binding</keyword>
<keyword evidence="4" id="KW-0539">Nucleus</keyword>
<evidence type="ECO:0000313" key="9">
    <source>
        <dbReference type="Proteomes" id="UP000002313"/>
    </source>
</evidence>
<evidence type="ECO:0000259" key="7">
    <source>
        <dbReference type="PROSITE" id="PS51293"/>
    </source>
</evidence>
<evidence type="ECO:0000256" key="2">
    <source>
        <dbReference type="ARBA" id="ARBA00023125"/>
    </source>
</evidence>
<evidence type="ECO:0000259" key="5">
    <source>
        <dbReference type="PROSITE" id="PS50090"/>
    </source>
</evidence>
<protein>
    <submittedName>
        <fullName evidence="8">RSC chromatin remodeling complex subunit RSC8</fullName>
    </submittedName>
</protein>
<dbReference type="PANTHER" id="PTHR12802:SF41">
    <property type="entry name" value="BRAHMA ASSOCIATED PROTEIN 155 KDA"/>
    <property type="match status" value="1"/>
</dbReference>
<dbReference type="HOGENOM" id="CLU_055653_0_0_1"/>
<dbReference type="FunFam" id="1.10.10.60:FF:000014">
    <property type="entry name" value="SWI/SNF complex subunit SMARCC2 isoform C"/>
    <property type="match status" value="1"/>
</dbReference>
<dbReference type="SMART" id="SM00717">
    <property type="entry name" value="SANT"/>
    <property type="match status" value="1"/>
</dbReference>
<dbReference type="EMBL" id="CP001946">
    <property type="protein sequence ID" value="ADM11482.1"/>
    <property type="molecule type" value="Genomic_DNA"/>
</dbReference>
<dbReference type="VEuPathDB" id="MicrosporidiaDB:Eint_050330"/>
<dbReference type="PANTHER" id="PTHR12802">
    <property type="entry name" value="SWI/SNF COMPLEX-RELATED"/>
    <property type="match status" value="1"/>
</dbReference>
<dbReference type="InterPro" id="IPR001005">
    <property type="entry name" value="SANT/Myb"/>
</dbReference>
<gene>
    <name evidence="8" type="ORF">Eint_050330</name>
</gene>
<dbReference type="Gene3D" id="1.10.10.10">
    <property type="entry name" value="Winged helix-like DNA-binding domain superfamily/Winged helix DNA-binding domain"/>
    <property type="match status" value="1"/>
</dbReference>
<keyword evidence="9" id="KW-1185">Reference proteome</keyword>
<evidence type="ECO:0000256" key="4">
    <source>
        <dbReference type="ARBA" id="ARBA00023242"/>
    </source>
</evidence>
<evidence type="ECO:0000313" key="8">
    <source>
        <dbReference type="EMBL" id="ADM11482.1"/>
    </source>
</evidence>
<proteinExistence type="predicted"/>
<feature type="domain" description="Myb-like" evidence="5">
    <location>
        <begin position="215"/>
        <end position="265"/>
    </location>
</feature>
<dbReference type="Pfam" id="PF00249">
    <property type="entry name" value="Myb_DNA-binding"/>
    <property type="match status" value="1"/>
</dbReference>
<evidence type="ECO:0000256" key="1">
    <source>
        <dbReference type="ARBA" id="ARBA00023015"/>
    </source>
</evidence>
<dbReference type="GO" id="GO:0003677">
    <property type="term" value="F:DNA binding"/>
    <property type="evidence" value="ECO:0007669"/>
    <property type="project" value="UniProtKB-KW"/>
</dbReference>
<dbReference type="OrthoDB" id="118550at2759"/>
<name>E0S754_ENCIT</name>
<dbReference type="GO" id="GO:0005634">
    <property type="term" value="C:nucleus"/>
    <property type="evidence" value="ECO:0007669"/>
    <property type="project" value="UniProtKB-ARBA"/>
</dbReference>
<dbReference type="Gene3D" id="1.10.10.60">
    <property type="entry name" value="Homeodomain-like"/>
    <property type="match status" value="1"/>
</dbReference>